<dbReference type="InterPro" id="IPR038765">
    <property type="entry name" value="Papain-like_cys_pep_sf"/>
</dbReference>
<accession>W2ZWD1</accession>
<dbReference type="EMBL" id="ANIY01000765">
    <property type="protein sequence ID" value="ETP51603.1"/>
    <property type="molecule type" value="Genomic_DNA"/>
</dbReference>
<evidence type="ECO:0000313" key="1">
    <source>
        <dbReference type="EMBL" id="ETP51603.1"/>
    </source>
</evidence>
<name>W2ZWD1_PHYNI</name>
<dbReference type="SUPFAM" id="SSF54001">
    <property type="entry name" value="Cysteine proteinases"/>
    <property type="match status" value="1"/>
</dbReference>
<comment type="caution">
    <text evidence="1">The sequence shown here is derived from an EMBL/GenBank/DDBJ whole genome shotgun (WGS) entry which is preliminary data.</text>
</comment>
<dbReference type="Proteomes" id="UP000018948">
    <property type="component" value="Unassembled WGS sequence"/>
</dbReference>
<dbReference type="AlphaFoldDB" id="W2ZWD1"/>
<proteinExistence type="predicted"/>
<reference evidence="1 2" key="1">
    <citation type="submission" date="2013-11" db="EMBL/GenBank/DDBJ databases">
        <title>The Genome Sequence of Phytophthora parasitica P10297.</title>
        <authorList>
            <consortium name="The Broad Institute Genomics Platform"/>
            <person name="Russ C."/>
            <person name="Tyler B."/>
            <person name="Panabieres F."/>
            <person name="Shan W."/>
            <person name="Tripathy S."/>
            <person name="Grunwald N."/>
            <person name="Machado M."/>
            <person name="Johnson C.S."/>
            <person name="Walker B."/>
            <person name="Young S.K."/>
            <person name="Zeng Q."/>
            <person name="Gargeya S."/>
            <person name="Fitzgerald M."/>
            <person name="Haas B."/>
            <person name="Abouelleil A."/>
            <person name="Allen A.W."/>
            <person name="Alvarado L."/>
            <person name="Arachchi H.M."/>
            <person name="Berlin A.M."/>
            <person name="Chapman S.B."/>
            <person name="Gainer-Dewar J."/>
            <person name="Goldberg J."/>
            <person name="Griggs A."/>
            <person name="Gujja S."/>
            <person name="Hansen M."/>
            <person name="Howarth C."/>
            <person name="Imamovic A."/>
            <person name="Ireland A."/>
            <person name="Larimer J."/>
            <person name="McCowan C."/>
            <person name="Murphy C."/>
            <person name="Pearson M."/>
            <person name="Poon T.W."/>
            <person name="Priest M."/>
            <person name="Roberts A."/>
            <person name="Saif S."/>
            <person name="Shea T."/>
            <person name="Sisk P."/>
            <person name="Sykes S."/>
            <person name="Wortman J."/>
            <person name="Nusbaum C."/>
            <person name="Birren B."/>
        </authorList>
    </citation>
    <scope>NUCLEOTIDE SEQUENCE [LARGE SCALE GENOMIC DNA]</scope>
    <source>
        <strain evidence="1 2">P10297</strain>
    </source>
</reference>
<protein>
    <recommendedName>
        <fullName evidence="3">Ubiquitin-like protease family profile domain-containing protein</fullName>
    </recommendedName>
</protein>
<gene>
    <name evidence="1" type="ORF">F442_03283</name>
</gene>
<evidence type="ECO:0008006" key="3">
    <source>
        <dbReference type="Google" id="ProtNLM"/>
    </source>
</evidence>
<organism evidence="1 2">
    <name type="scientific">Phytophthora nicotianae P10297</name>
    <dbReference type="NCBI Taxonomy" id="1317064"/>
    <lineage>
        <taxon>Eukaryota</taxon>
        <taxon>Sar</taxon>
        <taxon>Stramenopiles</taxon>
        <taxon>Oomycota</taxon>
        <taxon>Peronosporomycetes</taxon>
        <taxon>Peronosporales</taxon>
        <taxon>Peronosporaceae</taxon>
        <taxon>Phytophthora</taxon>
    </lineage>
</organism>
<evidence type="ECO:0000313" key="2">
    <source>
        <dbReference type="Proteomes" id="UP000018948"/>
    </source>
</evidence>
<sequence>MDNAKTMVDSLALDDVEVQGSASIRPYNVGQRVPKIRAIPQLGKTRQAVTAIKAKDTVKLLANWSEYGLQRLISRKLWPACWRLKTSSNVCILRWSGLGVLNGKLKTWFRLLRIPLAYKEAVTGMVLGEICIGPEWCMGGLLIAGLSQWLHSSSIISAMLALQQMYPKEYLERWTPIMNSLSLPYAWTLVLDKRKNVCYMFDALQLKENLATLKSSVQFVIQPILGLKDRITYKEVDWCQQKDNSLCGVWCLVILKLLLAGRLCADNLYDMLPYLRLRYLYKAIGIQRGKPAENEN</sequence>